<dbReference type="Gene3D" id="3.40.50.300">
    <property type="entry name" value="P-loop containing nucleotide triphosphate hydrolases"/>
    <property type="match status" value="1"/>
</dbReference>
<dbReference type="EC" id="3.6.3.-" evidence="6"/>
<dbReference type="GO" id="GO:0005524">
    <property type="term" value="F:ATP binding"/>
    <property type="evidence" value="ECO:0007669"/>
    <property type="project" value="UniProtKB-KW"/>
</dbReference>
<keyword evidence="2" id="KW-0067">ATP-binding</keyword>
<dbReference type="InterPro" id="IPR027417">
    <property type="entry name" value="P-loop_NTPase"/>
</dbReference>
<reference evidence="6 7" key="1">
    <citation type="submission" date="2020-08" db="EMBL/GenBank/DDBJ databases">
        <title>Genomic Encyclopedia of Type Strains, Phase IV (KMG-IV): sequencing the most valuable type-strain genomes for metagenomic binning, comparative biology and taxonomic classification.</title>
        <authorList>
            <person name="Goeker M."/>
        </authorList>
    </citation>
    <scope>NUCLEOTIDE SEQUENCE [LARGE SCALE GENOMIC DNA]</scope>
    <source>
        <strain evidence="6 7">DSM 103725</strain>
    </source>
</reference>
<name>A0A7X0H673_9BACT</name>
<dbReference type="FunFam" id="3.40.50.300:FF:000640">
    <property type="entry name" value="MoxR family ATPase"/>
    <property type="match status" value="1"/>
</dbReference>
<dbReference type="RefSeq" id="WP_184675783.1">
    <property type="nucleotide sequence ID" value="NZ_JACHGY010000001.1"/>
</dbReference>
<evidence type="ECO:0000313" key="7">
    <source>
        <dbReference type="Proteomes" id="UP000541810"/>
    </source>
</evidence>
<protein>
    <submittedName>
        <fullName evidence="6">MoxR-like ATPase</fullName>
        <ecNumber evidence="6">3.6.3.-</ecNumber>
    </submittedName>
</protein>
<evidence type="ECO:0000259" key="5">
    <source>
        <dbReference type="Pfam" id="PF17863"/>
    </source>
</evidence>
<gene>
    <name evidence="6" type="ORF">HNQ40_000351</name>
</gene>
<dbReference type="Pfam" id="PF07726">
    <property type="entry name" value="AAA_3"/>
    <property type="match status" value="1"/>
</dbReference>
<dbReference type="InterPro" id="IPR011703">
    <property type="entry name" value="ATPase_AAA-3"/>
</dbReference>
<keyword evidence="6" id="KW-0378">Hydrolase</keyword>
<evidence type="ECO:0000256" key="3">
    <source>
        <dbReference type="ARBA" id="ARBA00061607"/>
    </source>
</evidence>
<evidence type="ECO:0000256" key="2">
    <source>
        <dbReference type="ARBA" id="ARBA00022840"/>
    </source>
</evidence>
<dbReference type="PANTHER" id="PTHR42759:SF5">
    <property type="entry name" value="METHANOL DEHYDROGENASE REGULATOR"/>
    <property type="match status" value="1"/>
</dbReference>
<accession>A0A7X0H673</accession>
<feature type="domain" description="ChlI/MoxR AAA lid" evidence="5">
    <location>
        <begin position="227"/>
        <end position="299"/>
    </location>
</feature>
<dbReference type="Pfam" id="PF17863">
    <property type="entry name" value="AAA_lid_2"/>
    <property type="match status" value="1"/>
</dbReference>
<dbReference type="PANTHER" id="PTHR42759">
    <property type="entry name" value="MOXR FAMILY PROTEIN"/>
    <property type="match status" value="1"/>
</dbReference>
<keyword evidence="1" id="KW-0547">Nucleotide-binding</keyword>
<dbReference type="CDD" id="cd00009">
    <property type="entry name" value="AAA"/>
    <property type="match status" value="1"/>
</dbReference>
<feature type="domain" description="ATPase AAA-3" evidence="4">
    <location>
        <begin position="34"/>
        <end position="164"/>
    </location>
</feature>
<evidence type="ECO:0000259" key="4">
    <source>
        <dbReference type="Pfam" id="PF07726"/>
    </source>
</evidence>
<dbReference type="InterPro" id="IPR041628">
    <property type="entry name" value="ChlI/MoxR_AAA_lid"/>
</dbReference>
<evidence type="ECO:0000256" key="1">
    <source>
        <dbReference type="ARBA" id="ARBA00022741"/>
    </source>
</evidence>
<dbReference type="Gene3D" id="1.10.8.80">
    <property type="entry name" value="Magnesium chelatase subunit I, C-Terminal domain"/>
    <property type="match status" value="1"/>
</dbReference>
<sequence>MHQLERLRSNIQSCFLGNQQAIDKVIICLLAKGHVLIEDVPGVGKTTLAIALSKSLDGSLSRIQLTPDMLPADILGVTIWDQQKAEFSFKAGPIFSNVVLADEINRTTPRTQSALLEAMNESQVSMDGITRKLLDPFIVIATQNPVEFEGTYFLPESQLDRFLMRISLGYPSPADEARVLTLDPRRTALAELKPVMTAQELVELQKQAEAVSVDSTLVDYVVAIANATRTHDQLQIGVSPRGSLALIRAVKATALVHGRDYATPEDVTSNVNPVFAHRCVTKTYMHEADGVASHRVLKEILETVPSPV</sequence>
<evidence type="ECO:0000313" key="6">
    <source>
        <dbReference type="EMBL" id="MBB6428545.1"/>
    </source>
</evidence>
<dbReference type="InterPro" id="IPR050764">
    <property type="entry name" value="CbbQ/NirQ/NorQ/GpvN"/>
</dbReference>
<organism evidence="6 7">
    <name type="scientific">Algisphaera agarilytica</name>
    <dbReference type="NCBI Taxonomy" id="1385975"/>
    <lineage>
        <taxon>Bacteria</taxon>
        <taxon>Pseudomonadati</taxon>
        <taxon>Planctomycetota</taxon>
        <taxon>Phycisphaerae</taxon>
        <taxon>Phycisphaerales</taxon>
        <taxon>Phycisphaeraceae</taxon>
        <taxon>Algisphaera</taxon>
    </lineage>
</organism>
<dbReference type="Proteomes" id="UP000541810">
    <property type="component" value="Unassembled WGS sequence"/>
</dbReference>
<keyword evidence="7" id="KW-1185">Reference proteome</keyword>
<dbReference type="GO" id="GO:0016887">
    <property type="term" value="F:ATP hydrolysis activity"/>
    <property type="evidence" value="ECO:0007669"/>
    <property type="project" value="InterPro"/>
</dbReference>
<dbReference type="PIRSF" id="PIRSF002849">
    <property type="entry name" value="AAA_ATPase_chaperone_MoxR_prd"/>
    <property type="match status" value="1"/>
</dbReference>
<dbReference type="SUPFAM" id="SSF52540">
    <property type="entry name" value="P-loop containing nucleoside triphosphate hydrolases"/>
    <property type="match status" value="1"/>
</dbReference>
<dbReference type="AlphaFoldDB" id="A0A7X0H673"/>
<comment type="caution">
    <text evidence="6">The sequence shown here is derived from an EMBL/GenBank/DDBJ whole genome shotgun (WGS) entry which is preliminary data.</text>
</comment>
<dbReference type="EMBL" id="JACHGY010000001">
    <property type="protein sequence ID" value="MBB6428545.1"/>
    <property type="molecule type" value="Genomic_DNA"/>
</dbReference>
<proteinExistence type="inferred from homology"/>
<comment type="similarity">
    <text evidence="3">Belongs to the MoxR family.</text>
</comment>